<comment type="caution">
    <text evidence="2">The sequence shown here is derived from an EMBL/GenBank/DDBJ whole genome shotgun (WGS) entry which is preliminary data.</text>
</comment>
<reference evidence="2 3" key="1">
    <citation type="submission" date="2019-10" db="EMBL/GenBank/DDBJ databases">
        <title>Whole genome shotgun sequence of Acrocarpospora pleiomorpha NBRC 16267.</title>
        <authorList>
            <person name="Ichikawa N."/>
            <person name="Kimura A."/>
            <person name="Kitahashi Y."/>
            <person name="Komaki H."/>
            <person name="Oguchi A."/>
        </authorList>
    </citation>
    <scope>NUCLEOTIDE SEQUENCE [LARGE SCALE GENOMIC DNA]</scope>
    <source>
        <strain evidence="2 3">NBRC 16267</strain>
    </source>
</reference>
<protein>
    <recommendedName>
        <fullName evidence="4">Ig-like domain-containing protein</fullName>
    </recommendedName>
</protein>
<organism evidence="2 3">
    <name type="scientific">Acrocarpospora pleiomorpha</name>
    <dbReference type="NCBI Taxonomy" id="90975"/>
    <lineage>
        <taxon>Bacteria</taxon>
        <taxon>Bacillati</taxon>
        <taxon>Actinomycetota</taxon>
        <taxon>Actinomycetes</taxon>
        <taxon>Streptosporangiales</taxon>
        <taxon>Streptosporangiaceae</taxon>
        <taxon>Acrocarpospora</taxon>
    </lineage>
</organism>
<name>A0A5M3XP89_9ACTN</name>
<gene>
    <name evidence="2" type="ORF">Aple_056810</name>
</gene>
<sequence length="137" mass="14263">MNRTSTRNAGGRLIGRMGRLAAVILTGASILALSAGPANAEGGGCRTWSNNSFSFAACIGDDGKYAYGDTYINRFTGSNCRVTIQVTNGQTASYACRTGHLGPVVAVMSRGVNYYTNVTVTSSAGQLVGSSPRAWKL</sequence>
<keyword evidence="3" id="KW-1185">Reference proteome</keyword>
<feature type="chain" id="PRO_5024378262" description="Ig-like domain-containing protein" evidence="1">
    <location>
        <begin position="41"/>
        <end position="137"/>
    </location>
</feature>
<dbReference type="EMBL" id="BLAF01000034">
    <property type="protein sequence ID" value="GES22782.1"/>
    <property type="molecule type" value="Genomic_DNA"/>
</dbReference>
<evidence type="ECO:0000313" key="2">
    <source>
        <dbReference type="EMBL" id="GES22782.1"/>
    </source>
</evidence>
<accession>A0A5M3XP89</accession>
<keyword evidence="1" id="KW-0732">Signal</keyword>
<evidence type="ECO:0000256" key="1">
    <source>
        <dbReference type="SAM" id="SignalP"/>
    </source>
</evidence>
<evidence type="ECO:0000313" key="3">
    <source>
        <dbReference type="Proteomes" id="UP000377595"/>
    </source>
</evidence>
<dbReference type="AlphaFoldDB" id="A0A5M3XP89"/>
<feature type="signal peptide" evidence="1">
    <location>
        <begin position="1"/>
        <end position="40"/>
    </location>
</feature>
<dbReference type="Proteomes" id="UP000377595">
    <property type="component" value="Unassembled WGS sequence"/>
</dbReference>
<proteinExistence type="predicted"/>
<evidence type="ECO:0008006" key="4">
    <source>
        <dbReference type="Google" id="ProtNLM"/>
    </source>
</evidence>